<keyword evidence="1 2" id="KW-0238">DNA-binding</keyword>
<dbReference type="PRINTS" id="PR00455">
    <property type="entry name" value="HTHTETR"/>
</dbReference>
<gene>
    <name evidence="4" type="ordered locus">CA_C2471</name>
</gene>
<evidence type="ECO:0000259" key="3">
    <source>
        <dbReference type="PROSITE" id="PS50977"/>
    </source>
</evidence>
<dbReference type="Proteomes" id="UP000000814">
    <property type="component" value="Chromosome"/>
</dbReference>
<dbReference type="KEGG" id="cac:CA_C2471"/>
<evidence type="ECO:0000313" key="4">
    <source>
        <dbReference type="EMBL" id="AAK80425.1"/>
    </source>
</evidence>
<dbReference type="HOGENOM" id="CLU_118948_0_0_9"/>
<dbReference type="STRING" id="272562.CA_C2471"/>
<reference evidence="4 5" key="1">
    <citation type="journal article" date="2001" name="J. Bacteriol.">
        <title>Genome sequence and comparative analysis of the solvent-producing bacterium Clostridium acetobutylicum.</title>
        <authorList>
            <person name="Nolling J."/>
            <person name="Breton G."/>
            <person name="Omelchenko M.V."/>
            <person name="Makarova K.S."/>
            <person name="Zeng Q."/>
            <person name="Gibson R."/>
            <person name="Lee H.M."/>
            <person name="Dubois J."/>
            <person name="Qiu D."/>
            <person name="Hitti J."/>
            <person name="Wolf Y.I."/>
            <person name="Tatusov R.L."/>
            <person name="Sabathe F."/>
            <person name="Doucette-Stamm L."/>
            <person name="Soucaille P."/>
            <person name="Daly M.J."/>
            <person name="Bennett G.N."/>
            <person name="Koonin E.V."/>
            <person name="Smith D.R."/>
        </authorList>
    </citation>
    <scope>NUCLEOTIDE SEQUENCE [LARGE SCALE GENOMIC DNA]</scope>
    <source>
        <strain evidence="5">ATCC 824 / DSM 792 / JCM 1419 / LMG 5710 / VKM B-1787</strain>
    </source>
</reference>
<dbReference type="Gene3D" id="1.10.357.10">
    <property type="entry name" value="Tetracycline Repressor, domain 2"/>
    <property type="match status" value="1"/>
</dbReference>
<dbReference type="SUPFAM" id="SSF46689">
    <property type="entry name" value="Homeodomain-like"/>
    <property type="match status" value="1"/>
</dbReference>
<proteinExistence type="predicted"/>
<dbReference type="PIR" id="F97204">
    <property type="entry name" value="F97204"/>
</dbReference>
<dbReference type="AlphaFoldDB" id="Q97G98"/>
<dbReference type="InterPro" id="IPR050624">
    <property type="entry name" value="HTH-type_Tx_Regulator"/>
</dbReference>
<feature type="DNA-binding region" description="H-T-H motif" evidence="2">
    <location>
        <begin position="34"/>
        <end position="53"/>
    </location>
</feature>
<dbReference type="RefSeq" id="WP_010965766.1">
    <property type="nucleotide sequence ID" value="NC_003030.1"/>
</dbReference>
<evidence type="ECO:0000256" key="1">
    <source>
        <dbReference type="ARBA" id="ARBA00023125"/>
    </source>
</evidence>
<evidence type="ECO:0000256" key="2">
    <source>
        <dbReference type="PROSITE-ProRule" id="PRU00335"/>
    </source>
</evidence>
<dbReference type="PROSITE" id="PS01081">
    <property type="entry name" value="HTH_TETR_1"/>
    <property type="match status" value="1"/>
</dbReference>
<dbReference type="EMBL" id="AE001437">
    <property type="protein sequence ID" value="AAK80425.1"/>
    <property type="molecule type" value="Genomic_DNA"/>
</dbReference>
<dbReference type="Pfam" id="PF00440">
    <property type="entry name" value="TetR_N"/>
    <property type="match status" value="1"/>
</dbReference>
<dbReference type="InterPro" id="IPR023772">
    <property type="entry name" value="DNA-bd_HTH_TetR-type_CS"/>
</dbReference>
<name>Q97G98_CLOAB</name>
<accession>Q97G98</accession>
<dbReference type="eggNOG" id="COG1309">
    <property type="taxonomic scope" value="Bacteria"/>
</dbReference>
<dbReference type="PANTHER" id="PTHR43479">
    <property type="entry name" value="ACREF/ENVCD OPERON REPRESSOR-RELATED"/>
    <property type="match status" value="1"/>
</dbReference>
<dbReference type="PANTHER" id="PTHR43479:SF11">
    <property type="entry name" value="ACREF_ENVCD OPERON REPRESSOR-RELATED"/>
    <property type="match status" value="1"/>
</dbReference>
<feature type="domain" description="HTH tetR-type" evidence="3">
    <location>
        <begin position="11"/>
        <end position="71"/>
    </location>
</feature>
<evidence type="ECO:0000313" key="5">
    <source>
        <dbReference type="Proteomes" id="UP000000814"/>
    </source>
</evidence>
<dbReference type="InterPro" id="IPR001647">
    <property type="entry name" value="HTH_TetR"/>
</dbReference>
<dbReference type="GO" id="GO:0003677">
    <property type="term" value="F:DNA binding"/>
    <property type="evidence" value="ECO:0007669"/>
    <property type="project" value="UniProtKB-UniRule"/>
</dbReference>
<sequence length="149" mass="16893">MKVSQRQIQKQETRKKIIEAAYEKFKNKGIVKTTTSDIAKAAGVSHGTIFAHFKTQEELLREVIQVFCSKIIMHTHSVSEKAVTMREVLSAHLEGIKEFEEFYIRLVSEMNLLPKDSISVFVSIQSALSKHLTEVAEKEIDEGKIKGCL</sequence>
<keyword evidence="5" id="KW-1185">Reference proteome</keyword>
<protein>
    <submittedName>
        <fullName evidence="4">Transcriptional regulator, TetR/AcrR family</fullName>
    </submittedName>
</protein>
<dbReference type="InterPro" id="IPR009057">
    <property type="entry name" value="Homeodomain-like_sf"/>
</dbReference>
<dbReference type="PROSITE" id="PS50977">
    <property type="entry name" value="HTH_TETR_2"/>
    <property type="match status" value="1"/>
</dbReference>
<organism evidence="4 5">
    <name type="scientific">Clostridium acetobutylicum (strain ATCC 824 / DSM 792 / JCM 1419 / IAM 19013 / LMG 5710 / NBRC 13948 / NRRL B-527 / VKM B-1787 / 2291 / W)</name>
    <dbReference type="NCBI Taxonomy" id="272562"/>
    <lineage>
        <taxon>Bacteria</taxon>
        <taxon>Bacillati</taxon>
        <taxon>Bacillota</taxon>
        <taxon>Clostridia</taxon>
        <taxon>Eubacteriales</taxon>
        <taxon>Clostridiaceae</taxon>
        <taxon>Clostridium</taxon>
    </lineage>
</organism>